<dbReference type="EMBL" id="MSFL01000002">
    <property type="protein sequence ID" value="PWY91048.1"/>
    <property type="molecule type" value="Genomic_DNA"/>
</dbReference>
<accession>A0A317X228</accession>
<dbReference type="InterPro" id="IPR001810">
    <property type="entry name" value="F-box_dom"/>
</dbReference>
<name>A0A317X228_9EURO</name>
<proteinExistence type="predicted"/>
<comment type="caution">
    <text evidence="3">The sequence shown here is derived from an EMBL/GenBank/DDBJ whole genome shotgun (WGS) entry which is preliminary data.</text>
</comment>
<feature type="domain" description="F-box" evidence="2">
    <location>
        <begin position="8"/>
        <end position="54"/>
    </location>
</feature>
<reference evidence="3 4" key="1">
    <citation type="submission" date="2016-12" db="EMBL/GenBank/DDBJ databases">
        <title>The genomes of Aspergillus section Nigri reveals drivers in fungal speciation.</title>
        <authorList>
            <consortium name="DOE Joint Genome Institute"/>
            <person name="Vesth T.C."/>
            <person name="Nybo J."/>
            <person name="Theobald S."/>
            <person name="Brandl J."/>
            <person name="Frisvad J.C."/>
            <person name="Nielsen K.F."/>
            <person name="Lyhne E.K."/>
            <person name="Kogle M.E."/>
            <person name="Kuo A."/>
            <person name="Riley R."/>
            <person name="Clum A."/>
            <person name="Nolan M."/>
            <person name="Lipzen A."/>
            <person name="Salamov A."/>
            <person name="Henrissat B."/>
            <person name="Wiebenga A."/>
            <person name="De Vries R.P."/>
            <person name="Grigoriev I.V."/>
            <person name="Mortensen U.H."/>
            <person name="Andersen M.R."/>
            <person name="Baker S.E."/>
        </authorList>
    </citation>
    <scope>NUCLEOTIDE SEQUENCE [LARGE SCALE GENOMIC DNA]</scope>
    <source>
        <strain evidence="3 4">CBS 117.55</strain>
    </source>
</reference>
<dbReference type="RefSeq" id="XP_025403491.1">
    <property type="nucleotide sequence ID" value="XM_025540080.1"/>
</dbReference>
<evidence type="ECO:0000313" key="4">
    <source>
        <dbReference type="Proteomes" id="UP000247233"/>
    </source>
</evidence>
<dbReference type="Proteomes" id="UP000247233">
    <property type="component" value="Unassembled WGS sequence"/>
</dbReference>
<dbReference type="GeneID" id="37062317"/>
<gene>
    <name evidence="3" type="ORF">BO70DRAFT_307552</name>
</gene>
<sequence length="386" mass="42774">MPSLQIYLPTEIVVEIVSYAATDDSRRQPTLHACCLVSRQWYSVAIPFLYERPRMSKGAAFQNFTATISPPIGARKNKFNLGNLVHKLDLSGLVYHSSNSLTARLLGRIKENLEVFIAPRISFAINSLPALSKCTKLRNLDLSLVNDPIPFSSLKKALSSLHKLTTLRLPLSTTLTDYSHLAAAVDWPPNLHRLQLSGHFSALAIATFPWPRTMTSLTLKNCADLSFSNLAGLMSCPHLTTLKRLAISGSNRGLQPESINSIPIFLPWLISLSVPGDLVNDSFFDILSHMHPPLPLEVLEFGLPSIDPSVTFRTDSLVAALGYGLENVRSVGFSEVFCTDQRIIEDEEIDEMLLKRSSKRKPSHSEGSQNEVEKSDDDTVIGVYYI</sequence>
<keyword evidence="4" id="KW-1185">Reference proteome</keyword>
<dbReference type="Pfam" id="PF12937">
    <property type="entry name" value="F-box-like"/>
    <property type="match status" value="1"/>
</dbReference>
<dbReference type="STRING" id="1448321.A0A317X228"/>
<dbReference type="OrthoDB" id="2125396at2759"/>
<protein>
    <recommendedName>
        <fullName evidence="2">F-box domain-containing protein</fullName>
    </recommendedName>
</protein>
<feature type="region of interest" description="Disordered" evidence="1">
    <location>
        <begin position="355"/>
        <end position="378"/>
    </location>
</feature>
<dbReference type="InterPro" id="IPR032675">
    <property type="entry name" value="LRR_dom_sf"/>
</dbReference>
<dbReference type="SUPFAM" id="SSF52047">
    <property type="entry name" value="RNI-like"/>
    <property type="match status" value="1"/>
</dbReference>
<evidence type="ECO:0000256" key="1">
    <source>
        <dbReference type="SAM" id="MobiDB-lite"/>
    </source>
</evidence>
<dbReference type="AlphaFoldDB" id="A0A317X228"/>
<organism evidence="3 4">
    <name type="scientific">Aspergillus heteromorphus CBS 117.55</name>
    <dbReference type="NCBI Taxonomy" id="1448321"/>
    <lineage>
        <taxon>Eukaryota</taxon>
        <taxon>Fungi</taxon>
        <taxon>Dikarya</taxon>
        <taxon>Ascomycota</taxon>
        <taxon>Pezizomycotina</taxon>
        <taxon>Eurotiomycetes</taxon>
        <taxon>Eurotiomycetidae</taxon>
        <taxon>Eurotiales</taxon>
        <taxon>Aspergillaceae</taxon>
        <taxon>Aspergillus</taxon>
        <taxon>Aspergillus subgen. Circumdati</taxon>
    </lineage>
</organism>
<dbReference type="Gene3D" id="3.80.10.10">
    <property type="entry name" value="Ribonuclease Inhibitor"/>
    <property type="match status" value="1"/>
</dbReference>
<evidence type="ECO:0000259" key="2">
    <source>
        <dbReference type="Pfam" id="PF12937"/>
    </source>
</evidence>
<dbReference type="VEuPathDB" id="FungiDB:BO70DRAFT_307552"/>
<evidence type="ECO:0000313" key="3">
    <source>
        <dbReference type="EMBL" id="PWY91048.1"/>
    </source>
</evidence>